<dbReference type="RefSeq" id="WP_344690490.1">
    <property type="nucleotide sequence ID" value="NZ_BAAAVV010000011.1"/>
</dbReference>
<dbReference type="CDD" id="cd04301">
    <property type="entry name" value="NAT_SF"/>
    <property type="match status" value="1"/>
</dbReference>
<feature type="compositionally biased region" description="Pro residues" evidence="1">
    <location>
        <begin position="190"/>
        <end position="208"/>
    </location>
</feature>
<dbReference type="InterPro" id="IPR016181">
    <property type="entry name" value="Acyl_CoA_acyltransferase"/>
</dbReference>
<comment type="caution">
    <text evidence="3">The sequence shown here is derived from an EMBL/GenBank/DDBJ whole genome shotgun (WGS) entry which is preliminary data.</text>
</comment>
<dbReference type="InterPro" id="IPR000182">
    <property type="entry name" value="GNAT_dom"/>
</dbReference>
<dbReference type="EMBL" id="BAAAVV010000011">
    <property type="protein sequence ID" value="GAA3179453.1"/>
    <property type="molecule type" value="Genomic_DNA"/>
</dbReference>
<dbReference type="SUPFAM" id="SSF55729">
    <property type="entry name" value="Acyl-CoA N-acyltransferases (Nat)"/>
    <property type="match status" value="1"/>
</dbReference>
<accession>A0ABP6PHT6</accession>
<protein>
    <submittedName>
        <fullName evidence="3">GNAT family N-acetyltransferase</fullName>
    </submittedName>
</protein>
<organism evidence="3 4">
    <name type="scientific">Blastococcus jejuensis</name>
    <dbReference type="NCBI Taxonomy" id="351224"/>
    <lineage>
        <taxon>Bacteria</taxon>
        <taxon>Bacillati</taxon>
        <taxon>Actinomycetota</taxon>
        <taxon>Actinomycetes</taxon>
        <taxon>Geodermatophilales</taxon>
        <taxon>Geodermatophilaceae</taxon>
        <taxon>Blastococcus</taxon>
    </lineage>
</organism>
<dbReference type="InterPro" id="IPR051908">
    <property type="entry name" value="Ribosomal_N-acetyltransferase"/>
</dbReference>
<evidence type="ECO:0000313" key="4">
    <source>
        <dbReference type="Proteomes" id="UP001499924"/>
    </source>
</evidence>
<dbReference type="PROSITE" id="PS51186">
    <property type="entry name" value="GNAT"/>
    <property type="match status" value="1"/>
</dbReference>
<keyword evidence="4" id="KW-1185">Reference proteome</keyword>
<evidence type="ECO:0000313" key="3">
    <source>
        <dbReference type="EMBL" id="GAA3179453.1"/>
    </source>
</evidence>
<dbReference type="Pfam" id="PF13302">
    <property type="entry name" value="Acetyltransf_3"/>
    <property type="match status" value="1"/>
</dbReference>
<dbReference type="PANTHER" id="PTHR43441">
    <property type="entry name" value="RIBOSOMAL-PROTEIN-SERINE ACETYLTRANSFERASE"/>
    <property type="match status" value="1"/>
</dbReference>
<dbReference type="Gene3D" id="3.40.630.30">
    <property type="match status" value="1"/>
</dbReference>
<name>A0ABP6PHT6_9ACTN</name>
<dbReference type="Proteomes" id="UP001499924">
    <property type="component" value="Unassembled WGS sequence"/>
</dbReference>
<proteinExistence type="predicted"/>
<sequence length="208" mass="21843">MEPIVLDCGWLRLRPWRAGDADAVWAALQDPSIRLWNGGGVGSRDEAAALVARRADWESGTHASWAVVGSDDGLLASVSLHSIDAVQGDAEIGYWTAPAARGRGVATVAVDTACRWAFGALAVDRIELCHAVENAASGRVAEKAGFTFEGRLRRSYRYGDGLKHDELLWARLSDDPVPPVSSRGAGPAGSSPPSPPSRPGPGPAGRPS</sequence>
<evidence type="ECO:0000256" key="1">
    <source>
        <dbReference type="SAM" id="MobiDB-lite"/>
    </source>
</evidence>
<feature type="region of interest" description="Disordered" evidence="1">
    <location>
        <begin position="173"/>
        <end position="208"/>
    </location>
</feature>
<reference evidence="4" key="1">
    <citation type="journal article" date="2019" name="Int. J. Syst. Evol. Microbiol.">
        <title>The Global Catalogue of Microorganisms (GCM) 10K type strain sequencing project: providing services to taxonomists for standard genome sequencing and annotation.</title>
        <authorList>
            <consortium name="The Broad Institute Genomics Platform"/>
            <consortium name="The Broad Institute Genome Sequencing Center for Infectious Disease"/>
            <person name="Wu L."/>
            <person name="Ma J."/>
        </authorList>
    </citation>
    <scope>NUCLEOTIDE SEQUENCE [LARGE SCALE GENOMIC DNA]</scope>
    <source>
        <strain evidence="4">JCM 15614</strain>
    </source>
</reference>
<gene>
    <name evidence="3" type="ORF">GCM10010531_36850</name>
</gene>
<feature type="compositionally biased region" description="Low complexity" evidence="1">
    <location>
        <begin position="180"/>
        <end position="189"/>
    </location>
</feature>
<evidence type="ECO:0000259" key="2">
    <source>
        <dbReference type="PROSITE" id="PS51186"/>
    </source>
</evidence>
<dbReference type="PANTHER" id="PTHR43441:SF10">
    <property type="entry name" value="ACETYLTRANSFERASE"/>
    <property type="match status" value="1"/>
</dbReference>
<feature type="domain" description="N-acetyltransferase" evidence="2">
    <location>
        <begin position="11"/>
        <end position="174"/>
    </location>
</feature>